<dbReference type="EMBL" id="JAYWIO010000001">
    <property type="protein sequence ID" value="KAK7292493.1"/>
    <property type="molecule type" value="Genomic_DNA"/>
</dbReference>
<comment type="caution">
    <text evidence="1">The sequence shown here is derived from an EMBL/GenBank/DDBJ whole genome shotgun (WGS) entry which is preliminary data.</text>
</comment>
<evidence type="ECO:0000313" key="1">
    <source>
        <dbReference type="EMBL" id="KAK7292493.1"/>
    </source>
</evidence>
<reference evidence="1 2" key="1">
    <citation type="submission" date="2024-01" db="EMBL/GenBank/DDBJ databases">
        <title>The genomes of 5 underutilized Papilionoideae crops provide insights into root nodulation and disease resistanc.</title>
        <authorList>
            <person name="Yuan L."/>
        </authorList>
    </citation>
    <scope>NUCLEOTIDE SEQUENCE [LARGE SCALE GENOMIC DNA]</scope>
    <source>
        <strain evidence="1">ZHUSHIDOU_FW_LH</strain>
        <tissue evidence="1">Leaf</tissue>
    </source>
</reference>
<gene>
    <name evidence="1" type="ORF">RIF29_08274</name>
</gene>
<dbReference type="AlphaFoldDB" id="A0AAN9J5F5"/>
<proteinExistence type="predicted"/>
<protein>
    <submittedName>
        <fullName evidence="1">Uncharacterized protein</fullName>
    </submittedName>
</protein>
<accession>A0AAN9J5F5</accession>
<keyword evidence="2" id="KW-1185">Reference proteome</keyword>
<organism evidence="1 2">
    <name type="scientific">Crotalaria pallida</name>
    <name type="common">Smooth rattlebox</name>
    <name type="synonym">Crotalaria striata</name>
    <dbReference type="NCBI Taxonomy" id="3830"/>
    <lineage>
        <taxon>Eukaryota</taxon>
        <taxon>Viridiplantae</taxon>
        <taxon>Streptophyta</taxon>
        <taxon>Embryophyta</taxon>
        <taxon>Tracheophyta</taxon>
        <taxon>Spermatophyta</taxon>
        <taxon>Magnoliopsida</taxon>
        <taxon>eudicotyledons</taxon>
        <taxon>Gunneridae</taxon>
        <taxon>Pentapetalae</taxon>
        <taxon>rosids</taxon>
        <taxon>fabids</taxon>
        <taxon>Fabales</taxon>
        <taxon>Fabaceae</taxon>
        <taxon>Papilionoideae</taxon>
        <taxon>50 kb inversion clade</taxon>
        <taxon>genistoids sensu lato</taxon>
        <taxon>core genistoids</taxon>
        <taxon>Crotalarieae</taxon>
        <taxon>Crotalaria</taxon>
    </lineage>
</organism>
<evidence type="ECO:0000313" key="2">
    <source>
        <dbReference type="Proteomes" id="UP001372338"/>
    </source>
</evidence>
<dbReference type="Proteomes" id="UP001372338">
    <property type="component" value="Unassembled WGS sequence"/>
</dbReference>
<sequence length="71" mass="7955">MVRSIVGCEAGTRLSVEGGAVDRGWWLGKKRKEKKRKEKTKPSFCCSSSSTLPAILNLNLNLLINREHELN</sequence>
<name>A0AAN9J5F5_CROPI</name>